<protein>
    <submittedName>
        <fullName evidence="2">Uncharacterized protein</fullName>
    </submittedName>
</protein>
<evidence type="ECO:0000256" key="1">
    <source>
        <dbReference type="SAM" id="Phobius"/>
    </source>
</evidence>
<organism evidence="2">
    <name type="scientific">Caldilinea aerophila</name>
    <dbReference type="NCBI Taxonomy" id="133453"/>
    <lineage>
        <taxon>Bacteria</taxon>
        <taxon>Bacillati</taxon>
        <taxon>Chloroflexota</taxon>
        <taxon>Caldilineae</taxon>
        <taxon>Caldilineales</taxon>
        <taxon>Caldilineaceae</taxon>
        <taxon>Caldilinea</taxon>
    </lineage>
</organism>
<keyword evidence="1" id="KW-0812">Transmembrane</keyword>
<dbReference type="EMBL" id="DSMG01000063">
    <property type="protein sequence ID" value="HDX30995.1"/>
    <property type="molecule type" value="Genomic_DNA"/>
</dbReference>
<keyword evidence="1" id="KW-0472">Membrane</keyword>
<comment type="caution">
    <text evidence="2">The sequence shown here is derived from an EMBL/GenBank/DDBJ whole genome shotgun (WGS) entry which is preliminary data.</text>
</comment>
<sequence length="449" mass="49512">MSYELSDELSHSATSPRPYRWIERLLLIIFLFCLLIGLAALALLLVVRNSAQPSLNVDVLRSVRTNWITPQIALRQLSGDPAAALAAQTMQAGYLETTRAILTFATDISPVERSARLNSLARAYLAAGQRDTAGQVYVQVVSAAILEDAIPLTERAHLLKLSADGLHQAGFEDAALDAAVQALRIAVQASGLLPAQRSALFTDLRAIVEQFDHSHPDVERLRLQLREYARNPYLTGAGLIVTPTLATLPQQIAYDSLTQETIAARQQAARILADRIAFTGGVDIEPERQALAQALLEEDQARTRFYQNPGELSRAQQLWLQLDRRAWLVEKVRIALQGYGISILPAWEMQLHDLLNELNANSVFLNSLMTAFAAERPARTEQLLLQVESHHWAAAQAMRGLYPNAPTADISELLRGLQEELRRQGTPLALPVIFDPAATPPGFRIQAVP</sequence>
<proteinExistence type="predicted"/>
<evidence type="ECO:0000313" key="2">
    <source>
        <dbReference type="EMBL" id="HDX30995.1"/>
    </source>
</evidence>
<keyword evidence="1" id="KW-1133">Transmembrane helix</keyword>
<accession>A0A7C1FRW9</accession>
<name>A0A7C1FRW9_9CHLR</name>
<feature type="transmembrane region" description="Helical" evidence="1">
    <location>
        <begin position="25"/>
        <end position="47"/>
    </location>
</feature>
<gene>
    <name evidence="2" type="ORF">ENQ20_05810</name>
</gene>
<dbReference type="AlphaFoldDB" id="A0A7C1FRW9"/>
<reference evidence="2" key="1">
    <citation type="journal article" date="2020" name="mSystems">
        <title>Genome- and Community-Level Interaction Insights into Carbon Utilization and Element Cycling Functions of Hydrothermarchaeota in Hydrothermal Sediment.</title>
        <authorList>
            <person name="Zhou Z."/>
            <person name="Liu Y."/>
            <person name="Xu W."/>
            <person name="Pan J."/>
            <person name="Luo Z.H."/>
            <person name="Li M."/>
        </authorList>
    </citation>
    <scope>NUCLEOTIDE SEQUENCE [LARGE SCALE GENOMIC DNA]</scope>
    <source>
        <strain evidence="2">SpSt-289</strain>
    </source>
</reference>